<sequence>MMEPILLDQQLCFSIYQTHKVFNHFYSKALEPFHLTYSQYIVMLVLWEQGQLSVKELGLCVGLDSGTLTPLLKRLEREGWIIRKRSKMDERRLEVILTDKAKAQRTEVYEHVGSCIDQIGLEFEQYQKIKAEVEELQEHLKAATAATKKE</sequence>
<evidence type="ECO:0000256" key="4">
    <source>
        <dbReference type="ARBA" id="ARBA00023163"/>
    </source>
</evidence>
<dbReference type="InterPro" id="IPR000835">
    <property type="entry name" value="HTH_MarR-typ"/>
</dbReference>
<dbReference type="Pfam" id="PF22381">
    <property type="entry name" value="Staph_reg_Sar_Rot"/>
    <property type="match status" value="1"/>
</dbReference>
<dbReference type="InterPro" id="IPR055166">
    <property type="entry name" value="Transc_reg_Sar_Rot_HTH"/>
</dbReference>
<evidence type="ECO:0000256" key="2">
    <source>
        <dbReference type="ARBA" id="ARBA00023015"/>
    </source>
</evidence>
<dbReference type="EMBL" id="JBHTOP010000026">
    <property type="protein sequence ID" value="MFD1672529.1"/>
    <property type="molecule type" value="Genomic_DNA"/>
</dbReference>
<keyword evidence="4" id="KW-0804">Transcription</keyword>
<evidence type="ECO:0000313" key="10">
    <source>
        <dbReference type="Proteomes" id="UP001597267"/>
    </source>
</evidence>
<dbReference type="PRINTS" id="PR00598">
    <property type="entry name" value="HTHMARR"/>
</dbReference>
<accession>A0ABW4J915</accession>
<reference evidence="10" key="1">
    <citation type="journal article" date="2019" name="Int. J. Syst. Evol. Microbiol.">
        <title>The Global Catalogue of Microorganisms (GCM) 10K type strain sequencing project: providing services to taxonomists for standard genome sequencing and annotation.</title>
        <authorList>
            <consortium name="The Broad Institute Genomics Platform"/>
            <consortium name="The Broad Institute Genome Sequencing Center for Infectious Disease"/>
            <person name="Wu L."/>
            <person name="Ma J."/>
        </authorList>
    </citation>
    <scope>NUCLEOTIDE SEQUENCE [LARGE SCALE GENOMIC DNA]</scope>
    <source>
        <strain evidence="10">CCM 8896</strain>
    </source>
</reference>
<evidence type="ECO:0000256" key="3">
    <source>
        <dbReference type="ARBA" id="ARBA00023125"/>
    </source>
</evidence>
<organism evidence="9 10">
    <name type="scientific">Agrilactobacillus yilanensis</name>
    <dbReference type="NCBI Taxonomy" id="2485997"/>
    <lineage>
        <taxon>Bacteria</taxon>
        <taxon>Bacillati</taxon>
        <taxon>Bacillota</taxon>
        <taxon>Bacilli</taxon>
        <taxon>Lactobacillales</taxon>
        <taxon>Lactobacillaceae</taxon>
        <taxon>Agrilactobacillus</taxon>
    </lineage>
</organism>
<dbReference type="PANTHER" id="PTHR42756">
    <property type="entry name" value="TRANSCRIPTIONAL REGULATOR, MARR"/>
    <property type="match status" value="1"/>
</dbReference>
<dbReference type="InterPro" id="IPR036388">
    <property type="entry name" value="WH-like_DNA-bd_sf"/>
</dbReference>
<dbReference type="InterPro" id="IPR036390">
    <property type="entry name" value="WH_DNA-bd_sf"/>
</dbReference>
<dbReference type="Gene3D" id="1.10.10.10">
    <property type="entry name" value="Winged helix-like DNA-binding domain superfamily/Winged helix DNA-binding domain"/>
    <property type="match status" value="1"/>
</dbReference>
<comment type="caution">
    <text evidence="9">The sequence shown here is derived from an EMBL/GenBank/DDBJ whole genome shotgun (WGS) entry which is preliminary data.</text>
</comment>
<keyword evidence="2" id="KW-0805">Transcription regulation</keyword>
<proteinExistence type="inferred from homology"/>
<dbReference type="PROSITE" id="PS50995">
    <property type="entry name" value="HTH_MARR_2"/>
    <property type="match status" value="1"/>
</dbReference>
<comment type="subcellular location">
    <subcellularLocation>
        <location evidence="1">Cytoplasm</location>
    </subcellularLocation>
</comment>
<dbReference type="Proteomes" id="UP001597267">
    <property type="component" value="Unassembled WGS sequence"/>
</dbReference>
<dbReference type="SUPFAM" id="SSF46785">
    <property type="entry name" value="Winged helix' DNA-binding domain"/>
    <property type="match status" value="1"/>
</dbReference>
<evidence type="ECO:0000256" key="5">
    <source>
        <dbReference type="ARBA" id="ARBA00046337"/>
    </source>
</evidence>
<keyword evidence="10" id="KW-1185">Reference proteome</keyword>
<dbReference type="PANTHER" id="PTHR42756:SF1">
    <property type="entry name" value="TRANSCRIPTIONAL REPRESSOR OF EMRAB OPERON"/>
    <property type="match status" value="1"/>
</dbReference>
<evidence type="ECO:0000259" key="8">
    <source>
        <dbReference type="PROSITE" id="PS50995"/>
    </source>
</evidence>
<evidence type="ECO:0000256" key="7">
    <source>
        <dbReference type="ARBA" id="ARBA00047207"/>
    </source>
</evidence>
<comment type="similarity">
    <text evidence="5">Belongs to the SarZ family.</text>
</comment>
<dbReference type="RefSeq" id="WP_125711980.1">
    <property type="nucleotide sequence ID" value="NZ_JBHTOP010000026.1"/>
</dbReference>
<name>A0ABW4J915_9LACO</name>
<evidence type="ECO:0000256" key="1">
    <source>
        <dbReference type="ARBA" id="ARBA00004496"/>
    </source>
</evidence>
<evidence type="ECO:0000256" key="6">
    <source>
        <dbReference type="ARBA" id="ARBA00047188"/>
    </source>
</evidence>
<feature type="domain" description="HTH marR-type" evidence="8">
    <location>
        <begin position="8"/>
        <end position="145"/>
    </location>
</feature>
<protein>
    <recommendedName>
        <fullName evidence="6">HTH-type transcriptional regulator SarZ</fullName>
    </recommendedName>
    <alternativeName>
        <fullName evidence="7">Staphylococcal accessory regulator Z</fullName>
    </alternativeName>
</protein>
<dbReference type="SMART" id="SM00347">
    <property type="entry name" value="HTH_MARR"/>
    <property type="match status" value="1"/>
</dbReference>
<keyword evidence="3" id="KW-0238">DNA-binding</keyword>
<evidence type="ECO:0000313" key="9">
    <source>
        <dbReference type="EMBL" id="MFD1672529.1"/>
    </source>
</evidence>
<gene>
    <name evidence="9" type="ORF">ACFQ5M_10490</name>
</gene>